<protein>
    <submittedName>
        <fullName evidence="5">TAT (Twin-arginine translocation) pathway signal sequence</fullName>
    </submittedName>
</protein>
<evidence type="ECO:0000259" key="4">
    <source>
        <dbReference type="Pfam" id="PF00127"/>
    </source>
</evidence>
<evidence type="ECO:0000256" key="1">
    <source>
        <dbReference type="ARBA" id="ARBA00022723"/>
    </source>
</evidence>
<dbReference type="InterPro" id="IPR008972">
    <property type="entry name" value="Cupredoxin"/>
</dbReference>
<dbReference type="Proteomes" id="UP000199112">
    <property type="component" value="Unassembled WGS sequence"/>
</dbReference>
<keyword evidence="1" id="KW-0479">Metal-binding</keyword>
<sequence>MNFYVLNSNEKVMARDNAISRRTALKVTGAAAATALVAGCSDDDDNGDDDNGDDDTAEYEAEPDDEIIFFAESDGWEGESPDDIDGEVNPTLILEEGESYTIGWEEGDGSSHNIEIRDDGGSVVDGHQTDEVDEPDGDDQMLEFEATEDMVEYVCAPHDNAMIGTIEVE</sequence>
<feature type="compositionally biased region" description="Acidic residues" evidence="3">
    <location>
        <begin position="41"/>
        <end position="63"/>
    </location>
</feature>
<evidence type="ECO:0000256" key="2">
    <source>
        <dbReference type="ARBA" id="ARBA00023008"/>
    </source>
</evidence>
<proteinExistence type="predicted"/>
<name>A0A1H6G5R3_9EURY</name>
<feature type="region of interest" description="Disordered" evidence="3">
    <location>
        <begin position="39"/>
        <end position="63"/>
    </location>
</feature>
<organism evidence="5 6">
    <name type="scientific">Natronorubrum sediminis</name>
    <dbReference type="NCBI Taxonomy" id="640943"/>
    <lineage>
        <taxon>Archaea</taxon>
        <taxon>Methanobacteriati</taxon>
        <taxon>Methanobacteriota</taxon>
        <taxon>Stenosarchaea group</taxon>
        <taxon>Halobacteria</taxon>
        <taxon>Halobacteriales</taxon>
        <taxon>Natrialbaceae</taxon>
        <taxon>Natronorubrum</taxon>
    </lineage>
</organism>
<dbReference type="Pfam" id="PF00127">
    <property type="entry name" value="Copper-bind"/>
    <property type="match status" value="1"/>
</dbReference>
<feature type="region of interest" description="Disordered" evidence="3">
    <location>
        <begin position="105"/>
        <end position="138"/>
    </location>
</feature>
<dbReference type="Gene3D" id="2.60.40.420">
    <property type="entry name" value="Cupredoxins - blue copper proteins"/>
    <property type="match status" value="1"/>
</dbReference>
<evidence type="ECO:0000313" key="6">
    <source>
        <dbReference type="Proteomes" id="UP000199112"/>
    </source>
</evidence>
<reference evidence="6" key="1">
    <citation type="submission" date="2016-10" db="EMBL/GenBank/DDBJ databases">
        <authorList>
            <person name="Varghese N."/>
            <person name="Submissions S."/>
        </authorList>
    </citation>
    <scope>NUCLEOTIDE SEQUENCE [LARGE SCALE GENOMIC DNA]</scope>
    <source>
        <strain evidence="6">CGMCC 1.8981</strain>
    </source>
</reference>
<dbReference type="InterPro" id="IPR000923">
    <property type="entry name" value="BlueCu_1"/>
</dbReference>
<accession>A0A1H6G5R3</accession>
<keyword evidence="6" id="KW-1185">Reference proteome</keyword>
<dbReference type="AlphaFoldDB" id="A0A1H6G5R3"/>
<dbReference type="GO" id="GO:0005507">
    <property type="term" value="F:copper ion binding"/>
    <property type="evidence" value="ECO:0007669"/>
    <property type="project" value="InterPro"/>
</dbReference>
<evidence type="ECO:0000313" key="5">
    <source>
        <dbReference type="EMBL" id="SEH17673.1"/>
    </source>
</evidence>
<dbReference type="EMBL" id="FNWL01000004">
    <property type="protein sequence ID" value="SEH17673.1"/>
    <property type="molecule type" value="Genomic_DNA"/>
</dbReference>
<keyword evidence="2" id="KW-0186">Copper</keyword>
<gene>
    <name evidence="5" type="ORF">SAMN04487967_3329</name>
</gene>
<feature type="domain" description="Blue (type 1) copper" evidence="4">
    <location>
        <begin position="99"/>
        <end position="169"/>
    </location>
</feature>
<evidence type="ECO:0000256" key="3">
    <source>
        <dbReference type="SAM" id="MobiDB-lite"/>
    </source>
</evidence>
<dbReference type="GO" id="GO:0009055">
    <property type="term" value="F:electron transfer activity"/>
    <property type="evidence" value="ECO:0007669"/>
    <property type="project" value="InterPro"/>
</dbReference>